<name>A0A0C9ZYJ4_9AGAM</name>
<organism evidence="1 2">
    <name type="scientific">Pisolithus microcarpus 441</name>
    <dbReference type="NCBI Taxonomy" id="765257"/>
    <lineage>
        <taxon>Eukaryota</taxon>
        <taxon>Fungi</taxon>
        <taxon>Dikarya</taxon>
        <taxon>Basidiomycota</taxon>
        <taxon>Agaricomycotina</taxon>
        <taxon>Agaricomycetes</taxon>
        <taxon>Agaricomycetidae</taxon>
        <taxon>Boletales</taxon>
        <taxon>Sclerodermatineae</taxon>
        <taxon>Pisolithaceae</taxon>
        <taxon>Pisolithus</taxon>
    </lineage>
</organism>
<protein>
    <submittedName>
        <fullName evidence="1">Uncharacterized protein</fullName>
    </submittedName>
</protein>
<evidence type="ECO:0000313" key="2">
    <source>
        <dbReference type="Proteomes" id="UP000054018"/>
    </source>
</evidence>
<accession>A0A0C9ZYJ4</accession>
<evidence type="ECO:0000313" key="1">
    <source>
        <dbReference type="EMBL" id="KIK27297.1"/>
    </source>
</evidence>
<dbReference type="HOGENOM" id="CLU_1421927_0_0_1"/>
<reference evidence="2" key="2">
    <citation type="submission" date="2015-01" db="EMBL/GenBank/DDBJ databases">
        <title>Evolutionary Origins and Diversification of the Mycorrhizal Mutualists.</title>
        <authorList>
            <consortium name="DOE Joint Genome Institute"/>
            <consortium name="Mycorrhizal Genomics Consortium"/>
            <person name="Kohler A."/>
            <person name="Kuo A."/>
            <person name="Nagy L.G."/>
            <person name="Floudas D."/>
            <person name="Copeland A."/>
            <person name="Barry K.W."/>
            <person name="Cichocki N."/>
            <person name="Veneault-Fourrey C."/>
            <person name="LaButti K."/>
            <person name="Lindquist E.A."/>
            <person name="Lipzen A."/>
            <person name="Lundell T."/>
            <person name="Morin E."/>
            <person name="Murat C."/>
            <person name="Riley R."/>
            <person name="Ohm R."/>
            <person name="Sun H."/>
            <person name="Tunlid A."/>
            <person name="Henrissat B."/>
            <person name="Grigoriev I.V."/>
            <person name="Hibbett D.S."/>
            <person name="Martin F."/>
        </authorList>
    </citation>
    <scope>NUCLEOTIDE SEQUENCE [LARGE SCALE GENOMIC DNA]</scope>
    <source>
        <strain evidence="2">441</strain>
    </source>
</reference>
<dbReference type="EMBL" id="KN833697">
    <property type="protein sequence ID" value="KIK27297.1"/>
    <property type="molecule type" value="Genomic_DNA"/>
</dbReference>
<reference evidence="1 2" key="1">
    <citation type="submission" date="2014-04" db="EMBL/GenBank/DDBJ databases">
        <authorList>
            <consortium name="DOE Joint Genome Institute"/>
            <person name="Kuo A."/>
            <person name="Kohler A."/>
            <person name="Costa M.D."/>
            <person name="Nagy L.G."/>
            <person name="Floudas D."/>
            <person name="Copeland A."/>
            <person name="Barry K.W."/>
            <person name="Cichocki N."/>
            <person name="Veneault-Fourrey C."/>
            <person name="LaButti K."/>
            <person name="Lindquist E.A."/>
            <person name="Lipzen A."/>
            <person name="Lundell T."/>
            <person name="Morin E."/>
            <person name="Murat C."/>
            <person name="Sun H."/>
            <person name="Tunlid A."/>
            <person name="Henrissat B."/>
            <person name="Grigoriev I.V."/>
            <person name="Hibbett D.S."/>
            <person name="Martin F."/>
            <person name="Nordberg H.P."/>
            <person name="Cantor M.N."/>
            <person name="Hua S.X."/>
        </authorList>
    </citation>
    <scope>NUCLEOTIDE SEQUENCE [LARGE SCALE GENOMIC DNA]</scope>
    <source>
        <strain evidence="1 2">441</strain>
    </source>
</reference>
<gene>
    <name evidence="1" type="ORF">PISMIDRAFT_675185</name>
</gene>
<sequence length="191" mass="21329">MSIYAAFELERQLGRDELVGEVRAADLDTLCTSGTRDADTRTNEFFKYGALYRRTHTSMPKLQNLYQERHGCNSQPLGMWPPHSIWALWCQVLDSTDTAHALSCNQDRASTLFGSQFLRTSTCCGRTKLTSVHLGSTTTVSSKGWPFFVTLALSSVNATVTRFHALPITADNQVIACIHTILSLWPEQQGR</sequence>
<dbReference type="AlphaFoldDB" id="A0A0C9ZYJ4"/>
<dbReference type="Proteomes" id="UP000054018">
    <property type="component" value="Unassembled WGS sequence"/>
</dbReference>
<keyword evidence="2" id="KW-1185">Reference proteome</keyword>
<proteinExistence type="predicted"/>